<reference evidence="1" key="1">
    <citation type="submission" date="2021-12" db="EMBL/GenBank/DDBJ databases">
        <title>Novel species in genus Dyadobacter.</title>
        <authorList>
            <person name="Ma C."/>
        </authorList>
    </citation>
    <scope>NUCLEOTIDE SEQUENCE</scope>
    <source>
        <strain evidence="1">LJ419</strain>
    </source>
</reference>
<comment type="caution">
    <text evidence="1">The sequence shown here is derived from an EMBL/GenBank/DDBJ whole genome shotgun (WGS) entry which is preliminary data.</text>
</comment>
<evidence type="ECO:0000313" key="2">
    <source>
        <dbReference type="Proteomes" id="UP001139000"/>
    </source>
</evidence>
<protein>
    <submittedName>
        <fullName evidence="1">Uncharacterized protein</fullName>
    </submittedName>
</protein>
<gene>
    <name evidence="1" type="ORF">LXM26_00350</name>
</gene>
<keyword evidence="2" id="KW-1185">Reference proteome</keyword>
<sequence length="798" mass="88853">MKKLLILILLCAHLGYGQTVNVPTKAYIDVQLKGVNARIDSLNKVLSGGVKPPPVVTPLDSCPRGPSIEGISKITNTGAELNFDADGVPKINYVILNEAGNILYSDSLIDLTKNRVPFEYKPLADGSYYLRIQGRNCVSTPSTRKFTIRGDLPPPVIDPKPVSNPSVIGAESIKVGGRYYTYNRTGELEVAFNQDGTLSDNTPGLDNSGTISKLNGWNVFYMLGYSHFETENGEYQKFQNITLPDGPVSVRQFICNPDKIPNLETFKKYLTAYGDKGVNALNARMSQMFISIKSDQKVGNGIGRDWLVVSRVLNFPKTLPAMDWRPYNKWVATAGINRGDNQDTYRRVGVIPDARFTQPNQEMTFNTVKVGHGQVLNSQEAYNAGRAFATYMGSSPYSYITEELVENGQGQYDRPGTLPGYQVSYHFARGNLDDIRVKHPGINKKDAGIFGGYGGDDFYGAIDQGLLYGDRKTYEESLTSKLYKGHGIHGWSAEDHRYFTEGSIEVRNFNAKYYFWNRVYNLPYEFIALNERVKLATKTYGGQDRESNLSIFSTPIIENFVSDDNGNRIGIEITNSGEVYDYAGGTVKTRMNTGPAAAWDELFTSGFWSTLITSGTALWDAPNTQYGQDVNKIDWWSEQQIYFKSKGERDFRRINDGDFGRSGVPEKSPEGLKSTLYAPVIDATMAGMEAAYEIRNRTTKLSFISYESNRGGFVAMPGTAGFHLNGFGPPNYNSFVVKDAFDQKKGIPLLGQGPEGEVLIYYNGFLSKHLTERVKIRHNGVEHDLGIVYGHQTVIKKL</sequence>
<dbReference type="AlphaFoldDB" id="A0A9X1TJD9"/>
<dbReference type="Proteomes" id="UP001139000">
    <property type="component" value="Unassembled WGS sequence"/>
</dbReference>
<dbReference type="EMBL" id="JAJTTC010000001">
    <property type="protein sequence ID" value="MCF0059923.1"/>
    <property type="molecule type" value="Genomic_DNA"/>
</dbReference>
<evidence type="ECO:0000313" key="1">
    <source>
        <dbReference type="EMBL" id="MCF0059923.1"/>
    </source>
</evidence>
<organism evidence="1 2">
    <name type="scientific">Dyadobacter chenwenxiniae</name>
    <dbReference type="NCBI Taxonomy" id="2906456"/>
    <lineage>
        <taxon>Bacteria</taxon>
        <taxon>Pseudomonadati</taxon>
        <taxon>Bacteroidota</taxon>
        <taxon>Cytophagia</taxon>
        <taxon>Cytophagales</taxon>
        <taxon>Spirosomataceae</taxon>
        <taxon>Dyadobacter</taxon>
    </lineage>
</organism>
<proteinExistence type="predicted"/>
<accession>A0A9X1TJD9</accession>
<name>A0A9X1TJD9_9BACT</name>
<dbReference type="RefSeq" id="WP_234652211.1">
    <property type="nucleotide sequence ID" value="NZ_CP094997.1"/>
</dbReference>